<reference evidence="2" key="1">
    <citation type="journal article" date="2020" name="Nat. Genet.">
        <title>Genomic diversifications of five Gossypium allopolyploid species and their impact on cotton improvement.</title>
        <authorList>
            <person name="Chen Z.J."/>
            <person name="Sreedasyam A."/>
            <person name="Ando A."/>
            <person name="Song Q."/>
            <person name="De Santiago L.M."/>
            <person name="Hulse-Kemp A.M."/>
            <person name="Ding M."/>
            <person name="Ye W."/>
            <person name="Kirkbride R.C."/>
            <person name="Jenkins J."/>
            <person name="Plott C."/>
            <person name="Lovell J."/>
            <person name="Lin Y.M."/>
            <person name="Vaughn R."/>
            <person name="Liu B."/>
            <person name="Simpson S."/>
            <person name="Scheffler B.E."/>
            <person name="Wen L."/>
            <person name="Saski C.A."/>
            <person name="Grover C.E."/>
            <person name="Hu G."/>
            <person name="Conover J.L."/>
            <person name="Carlson J.W."/>
            <person name="Shu S."/>
            <person name="Boston L.B."/>
            <person name="Williams M."/>
            <person name="Peterson D.G."/>
            <person name="McGee K."/>
            <person name="Jones D.C."/>
            <person name="Wendel J.F."/>
            <person name="Stelly D.M."/>
            <person name="Grimwood J."/>
            <person name="Schmutz J."/>
        </authorList>
    </citation>
    <scope>NUCLEOTIDE SEQUENCE [LARGE SCALE GENOMIC DNA]</scope>
    <source>
        <strain evidence="2">cv. TM-1</strain>
    </source>
</reference>
<protein>
    <submittedName>
        <fullName evidence="3">Uncharacterized mitochondrial protein AtMg00810-like</fullName>
    </submittedName>
</protein>
<dbReference type="OrthoDB" id="128382at2759"/>
<name>A0A1U8I4V4_GOSHI</name>
<organism evidence="2 3">
    <name type="scientific">Gossypium hirsutum</name>
    <name type="common">Upland cotton</name>
    <name type="synonym">Gossypium mexicanum</name>
    <dbReference type="NCBI Taxonomy" id="3635"/>
    <lineage>
        <taxon>Eukaryota</taxon>
        <taxon>Viridiplantae</taxon>
        <taxon>Streptophyta</taxon>
        <taxon>Embryophyta</taxon>
        <taxon>Tracheophyta</taxon>
        <taxon>Spermatophyta</taxon>
        <taxon>Magnoliopsida</taxon>
        <taxon>eudicotyledons</taxon>
        <taxon>Gunneridae</taxon>
        <taxon>Pentapetalae</taxon>
        <taxon>rosids</taxon>
        <taxon>malvids</taxon>
        <taxon>Malvales</taxon>
        <taxon>Malvaceae</taxon>
        <taxon>Malvoideae</taxon>
        <taxon>Gossypium</taxon>
    </lineage>
</organism>
<feature type="domain" description="Reverse transcriptase Ty1/copia-type" evidence="1">
    <location>
        <begin position="4"/>
        <end position="85"/>
    </location>
</feature>
<dbReference type="Proteomes" id="UP000818029">
    <property type="component" value="Chromosome A11"/>
</dbReference>
<dbReference type="Pfam" id="PF07727">
    <property type="entry name" value="RVT_2"/>
    <property type="match status" value="1"/>
</dbReference>
<dbReference type="KEGG" id="ghi:107892683"/>
<sequence length="144" mass="16568">MKMIIVSLYVDDLIVSSNDEQMIIEFRNSMKNEFDMIDLGRMRYFPGIEVLQKSDGIFISQNKYASEVLKNFGMDESNPIQVPLVPRSKLLKDEDRVKVGKTCYKQVIGSLMYTTAAQPDMMFVVSLASRYMENPTELHLQVVK</sequence>
<dbReference type="AlphaFoldDB" id="A0A1U8I4V4"/>
<dbReference type="InterPro" id="IPR013103">
    <property type="entry name" value="RVT_2"/>
</dbReference>
<dbReference type="RefSeq" id="XP_016673232.1">
    <property type="nucleotide sequence ID" value="XM_016817743.1"/>
</dbReference>
<gene>
    <name evidence="3" type="primary">LOC107892683</name>
</gene>
<dbReference type="PaxDb" id="3635-A0A1U8I4V4"/>
<reference evidence="3" key="2">
    <citation type="submission" date="2025-08" db="UniProtKB">
        <authorList>
            <consortium name="RefSeq"/>
        </authorList>
    </citation>
    <scope>IDENTIFICATION</scope>
</reference>
<dbReference type="PANTHER" id="PTHR11439:SF517">
    <property type="entry name" value="CYSTEINE-RICH RLK (RECEPTOR-LIKE PROTEIN KINASE) 8"/>
    <property type="match status" value="1"/>
</dbReference>
<accession>A0A1U8I4V4</accession>
<dbReference type="PANTHER" id="PTHR11439">
    <property type="entry name" value="GAG-POL-RELATED RETROTRANSPOSON"/>
    <property type="match status" value="1"/>
</dbReference>
<proteinExistence type="predicted"/>
<dbReference type="STRING" id="3635.A0A1U8I4V4"/>
<keyword evidence="2" id="KW-1185">Reference proteome</keyword>
<evidence type="ECO:0000313" key="2">
    <source>
        <dbReference type="Proteomes" id="UP000818029"/>
    </source>
</evidence>
<evidence type="ECO:0000259" key="1">
    <source>
        <dbReference type="Pfam" id="PF07727"/>
    </source>
</evidence>
<evidence type="ECO:0000313" key="3">
    <source>
        <dbReference type="RefSeq" id="XP_016673232.1"/>
    </source>
</evidence>
<dbReference type="GeneID" id="107892683"/>